<dbReference type="Gene3D" id="3.20.20.70">
    <property type="entry name" value="Aldolase class I"/>
    <property type="match status" value="1"/>
</dbReference>
<keyword evidence="5" id="KW-0408">Iron</keyword>
<dbReference type="EMBL" id="FOHN01000008">
    <property type="protein sequence ID" value="SET11591.1"/>
    <property type="molecule type" value="Genomic_DNA"/>
</dbReference>
<dbReference type="InterPro" id="IPR007197">
    <property type="entry name" value="rSAM"/>
</dbReference>
<dbReference type="AlphaFoldDB" id="A0A1I0BYV4"/>
<dbReference type="InterPro" id="IPR013785">
    <property type="entry name" value="Aldolase_TIM"/>
</dbReference>
<proteinExistence type="predicted"/>
<dbReference type="SFLD" id="SFLDG01067">
    <property type="entry name" value="SPASM/twitch_domain_containing"/>
    <property type="match status" value="1"/>
</dbReference>
<dbReference type="InterPro" id="IPR023885">
    <property type="entry name" value="4Fe4S-binding_SPASM_dom"/>
</dbReference>
<reference evidence="8 9" key="1">
    <citation type="submission" date="2016-10" db="EMBL/GenBank/DDBJ databases">
        <authorList>
            <person name="de Groot N.N."/>
        </authorList>
    </citation>
    <scope>NUCLEOTIDE SEQUENCE [LARGE SCALE GENOMIC DNA]</scope>
    <source>
        <strain evidence="8 9">DSM 1801</strain>
    </source>
</reference>
<dbReference type="PANTHER" id="PTHR43787:SF3">
    <property type="entry name" value="ARYLSULFATASE REGULATORY PROTEIN"/>
    <property type="match status" value="1"/>
</dbReference>
<dbReference type="Proteomes" id="UP000199800">
    <property type="component" value="Unassembled WGS sequence"/>
</dbReference>
<feature type="domain" description="Radical SAM core" evidence="7">
    <location>
        <begin position="80"/>
        <end position="313"/>
    </location>
</feature>
<gene>
    <name evidence="8" type="ORF">SAMN04487772_108127</name>
</gene>
<dbReference type="NCBIfam" id="TIGR04085">
    <property type="entry name" value="rSAM_more_4Fe4S"/>
    <property type="match status" value="1"/>
</dbReference>
<evidence type="ECO:0000256" key="3">
    <source>
        <dbReference type="ARBA" id="ARBA00022691"/>
    </source>
</evidence>
<accession>A0A1I0BYV4</accession>
<organism evidence="8 9">
    <name type="scientific">[Clostridium] polysaccharolyticum</name>
    <dbReference type="NCBI Taxonomy" id="29364"/>
    <lineage>
        <taxon>Bacteria</taxon>
        <taxon>Bacillati</taxon>
        <taxon>Bacillota</taxon>
        <taxon>Clostridia</taxon>
        <taxon>Lachnospirales</taxon>
        <taxon>Lachnospiraceae</taxon>
    </lineage>
</organism>
<evidence type="ECO:0000313" key="9">
    <source>
        <dbReference type="Proteomes" id="UP000199800"/>
    </source>
</evidence>
<dbReference type="UniPathway" id="UPA00782"/>
<dbReference type="CDD" id="cd01335">
    <property type="entry name" value="Radical_SAM"/>
    <property type="match status" value="1"/>
</dbReference>
<dbReference type="SUPFAM" id="SSF102114">
    <property type="entry name" value="Radical SAM enzymes"/>
    <property type="match status" value="1"/>
</dbReference>
<keyword evidence="6" id="KW-0411">Iron-sulfur</keyword>
<evidence type="ECO:0000313" key="8">
    <source>
        <dbReference type="EMBL" id="SET11591.1"/>
    </source>
</evidence>
<keyword evidence="9" id="KW-1185">Reference proteome</keyword>
<dbReference type="PANTHER" id="PTHR43787">
    <property type="entry name" value="FEMO COFACTOR BIOSYNTHESIS PROTEIN NIFB-RELATED"/>
    <property type="match status" value="1"/>
</dbReference>
<evidence type="ECO:0000256" key="2">
    <source>
        <dbReference type="ARBA" id="ARBA00022485"/>
    </source>
</evidence>
<sequence length="438" mass="51557">MKRNPYIYTMRNSLGEYVMLNTYNSTIFKVSPEQSEIFENAYETLSGEQHILDLLEERNIIYDESKTAIDGYEELYQEFIHNNQFLHLVILPTENCNFRCTYCYEEHEPKIMSQDIQDGIVNYVEQHIKDYQALRVEWFGGEPLCQKEIINNLSKRLKDICKANKKPYYSSMTTNGYLLDPETFKIMHKKNGIMRYQITIDGLAESHNKQRALANGKPTFDTIIENLRNIRDNAKSSIVNIMIRCNITEDVLENFDDYVSFIQREFGEDDRFELLWKIAWNPEEQTCQTYCGQDTLHTILGRHKDKVLKFGTNRRQLFKFGDVCYASNKHSFVIGSDGRIYKCTVSFDKEINMVGHLQKNGEMILDEEKFKYWTERKACTDHELCQNCSIYPSCLGIYCGLNNVDSEGRFVCAGIRDYIDDYLEHISKVDYYYYKLEV</sequence>
<dbReference type="PROSITE" id="PS51918">
    <property type="entry name" value="RADICAL_SAM"/>
    <property type="match status" value="1"/>
</dbReference>
<evidence type="ECO:0000256" key="1">
    <source>
        <dbReference type="ARBA" id="ARBA00001966"/>
    </source>
</evidence>
<evidence type="ECO:0000256" key="6">
    <source>
        <dbReference type="ARBA" id="ARBA00023014"/>
    </source>
</evidence>
<dbReference type="GO" id="GO:0046872">
    <property type="term" value="F:metal ion binding"/>
    <property type="evidence" value="ECO:0007669"/>
    <property type="project" value="UniProtKB-KW"/>
</dbReference>
<dbReference type="SFLD" id="SFLDS00029">
    <property type="entry name" value="Radical_SAM"/>
    <property type="match status" value="1"/>
</dbReference>
<evidence type="ECO:0000259" key="7">
    <source>
        <dbReference type="PROSITE" id="PS51918"/>
    </source>
</evidence>
<evidence type="ECO:0000256" key="5">
    <source>
        <dbReference type="ARBA" id="ARBA00023004"/>
    </source>
</evidence>
<dbReference type="RefSeq" id="WP_092477601.1">
    <property type="nucleotide sequence ID" value="NZ_FOHN01000008.1"/>
</dbReference>
<keyword evidence="4" id="KW-0479">Metal-binding</keyword>
<dbReference type="GO" id="GO:0003824">
    <property type="term" value="F:catalytic activity"/>
    <property type="evidence" value="ECO:0007669"/>
    <property type="project" value="InterPro"/>
</dbReference>
<dbReference type="GO" id="GO:0051539">
    <property type="term" value="F:4 iron, 4 sulfur cluster binding"/>
    <property type="evidence" value="ECO:0007669"/>
    <property type="project" value="UniProtKB-KW"/>
</dbReference>
<keyword evidence="3" id="KW-0949">S-adenosyl-L-methionine</keyword>
<comment type="cofactor">
    <cofactor evidence="1">
        <name>[4Fe-4S] cluster</name>
        <dbReference type="ChEBI" id="CHEBI:49883"/>
    </cofactor>
</comment>
<evidence type="ECO:0000256" key="4">
    <source>
        <dbReference type="ARBA" id="ARBA00022723"/>
    </source>
</evidence>
<dbReference type="STRING" id="29364.SAMN04487772_108127"/>
<name>A0A1I0BYV4_9FIRM</name>
<dbReference type="Pfam" id="PF04055">
    <property type="entry name" value="Radical_SAM"/>
    <property type="match status" value="1"/>
</dbReference>
<dbReference type="OrthoDB" id="9808591at2"/>
<dbReference type="InterPro" id="IPR058240">
    <property type="entry name" value="rSAM_sf"/>
</dbReference>
<protein>
    <recommendedName>
        <fullName evidence="7">Radical SAM core domain-containing protein</fullName>
    </recommendedName>
</protein>
<keyword evidence="2" id="KW-0004">4Fe-4S</keyword>